<name>A0ABQ4EXU1_9ACTN</name>
<keyword evidence="2" id="KW-1185">Reference proteome</keyword>
<evidence type="ECO:0000313" key="2">
    <source>
        <dbReference type="Proteomes" id="UP000621500"/>
    </source>
</evidence>
<evidence type="ECO:0000313" key="1">
    <source>
        <dbReference type="EMBL" id="GIG99473.1"/>
    </source>
</evidence>
<protein>
    <submittedName>
        <fullName evidence="1">Uncharacterized protein</fullName>
    </submittedName>
</protein>
<comment type="caution">
    <text evidence="1">The sequence shown here is derived from an EMBL/GenBank/DDBJ whole genome shotgun (WGS) entry which is preliminary data.</text>
</comment>
<dbReference type="Proteomes" id="UP000621500">
    <property type="component" value="Unassembled WGS sequence"/>
</dbReference>
<sequence length="81" mass="9112">MCVHAPEFWSVVFPVDPLTGLILVCADDLQDHCMEVYDDGHKTGKAIDGFRYRVLEALKNRSERIAKGTVRADPWTLEPPA</sequence>
<proteinExistence type="predicted"/>
<accession>A0ABQ4EXU1</accession>
<dbReference type="EMBL" id="BONX01000045">
    <property type="protein sequence ID" value="GIG99473.1"/>
    <property type="molecule type" value="Genomic_DNA"/>
</dbReference>
<reference evidence="1 2" key="1">
    <citation type="submission" date="2021-01" db="EMBL/GenBank/DDBJ databases">
        <title>Whole genome shotgun sequence of Plantactinospora mayteni NBRC 109088.</title>
        <authorList>
            <person name="Komaki H."/>
            <person name="Tamura T."/>
        </authorList>
    </citation>
    <scope>NUCLEOTIDE SEQUENCE [LARGE SCALE GENOMIC DNA]</scope>
    <source>
        <strain evidence="1 2">NBRC 109088</strain>
    </source>
</reference>
<gene>
    <name evidence="1" type="ORF">Pma05_60460</name>
</gene>
<organism evidence="1 2">
    <name type="scientific">Plantactinospora mayteni</name>
    <dbReference type="NCBI Taxonomy" id="566021"/>
    <lineage>
        <taxon>Bacteria</taxon>
        <taxon>Bacillati</taxon>
        <taxon>Actinomycetota</taxon>
        <taxon>Actinomycetes</taxon>
        <taxon>Micromonosporales</taxon>
        <taxon>Micromonosporaceae</taxon>
        <taxon>Plantactinospora</taxon>
    </lineage>
</organism>